<reference evidence="4 5" key="1">
    <citation type="submission" date="2018-07" db="EMBL/GenBank/DDBJ databases">
        <authorList>
            <person name="Peeters C."/>
        </authorList>
    </citation>
    <scope>NUCLEOTIDE SEQUENCE [LARGE SCALE GENOMIC DNA]</scope>
    <source>
        <strain evidence="4 5">LMG 30378</strain>
    </source>
</reference>
<dbReference type="OrthoDB" id="1100567at2"/>
<evidence type="ECO:0000259" key="3">
    <source>
        <dbReference type="Pfam" id="PF16220"/>
    </source>
</evidence>
<keyword evidence="1" id="KW-1133">Transmembrane helix</keyword>
<feature type="domain" description="FecR N-terminal" evidence="3">
    <location>
        <begin position="12"/>
        <end position="55"/>
    </location>
</feature>
<feature type="transmembrane region" description="Helical" evidence="1">
    <location>
        <begin position="91"/>
        <end position="109"/>
    </location>
</feature>
<evidence type="ECO:0000256" key="1">
    <source>
        <dbReference type="SAM" id="Phobius"/>
    </source>
</evidence>
<dbReference type="RefSeq" id="WP_129242626.1">
    <property type="nucleotide sequence ID" value="NZ_UFQC01000022.1"/>
</dbReference>
<dbReference type="Pfam" id="PF16220">
    <property type="entry name" value="DUF4880"/>
    <property type="match status" value="1"/>
</dbReference>
<keyword evidence="1" id="KW-0472">Membrane</keyword>
<dbReference type="Pfam" id="PF04773">
    <property type="entry name" value="FecR"/>
    <property type="match status" value="1"/>
</dbReference>
<name>A0A446CR68_9BURK</name>
<dbReference type="InterPro" id="IPR012373">
    <property type="entry name" value="Ferrdict_sens_TM"/>
</dbReference>
<evidence type="ECO:0008006" key="6">
    <source>
        <dbReference type="Google" id="ProtNLM"/>
    </source>
</evidence>
<feature type="domain" description="FecR protein" evidence="2">
    <location>
        <begin position="120"/>
        <end position="211"/>
    </location>
</feature>
<dbReference type="PANTHER" id="PTHR30273:SF2">
    <property type="entry name" value="PROTEIN FECR"/>
    <property type="match status" value="1"/>
</dbReference>
<evidence type="ECO:0000259" key="2">
    <source>
        <dbReference type="Pfam" id="PF04773"/>
    </source>
</evidence>
<dbReference type="InterPro" id="IPR006860">
    <property type="entry name" value="FecR"/>
</dbReference>
<dbReference type="EMBL" id="UFQC01000022">
    <property type="protein sequence ID" value="SSW70343.1"/>
    <property type="molecule type" value="Genomic_DNA"/>
</dbReference>
<dbReference type="Proteomes" id="UP000289465">
    <property type="component" value="Unassembled WGS sequence"/>
</dbReference>
<dbReference type="Gene3D" id="2.60.120.1440">
    <property type="match status" value="1"/>
</dbReference>
<keyword evidence="1" id="KW-0812">Transmembrane</keyword>
<dbReference type="PIRSF" id="PIRSF018266">
    <property type="entry name" value="FecR"/>
    <property type="match status" value="1"/>
</dbReference>
<dbReference type="PANTHER" id="PTHR30273">
    <property type="entry name" value="PERIPLASMIC SIGNAL SENSOR AND SIGMA FACTOR ACTIVATOR FECR-RELATED"/>
    <property type="match status" value="1"/>
</dbReference>
<evidence type="ECO:0000313" key="5">
    <source>
        <dbReference type="Proteomes" id="UP000289465"/>
    </source>
</evidence>
<dbReference type="AlphaFoldDB" id="A0A446CR68"/>
<gene>
    <name evidence="4" type="ORF">AVE30378_03978</name>
</gene>
<dbReference type="InterPro" id="IPR032623">
    <property type="entry name" value="FecR_N"/>
</dbReference>
<organism evidence="4 5">
    <name type="scientific">Achromobacter veterisilvae</name>
    <dbReference type="NCBI Taxonomy" id="2069367"/>
    <lineage>
        <taxon>Bacteria</taxon>
        <taxon>Pseudomonadati</taxon>
        <taxon>Pseudomonadota</taxon>
        <taxon>Betaproteobacteria</taxon>
        <taxon>Burkholderiales</taxon>
        <taxon>Alcaligenaceae</taxon>
        <taxon>Achromobacter</taxon>
    </lineage>
</organism>
<evidence type="ECO:0000313" key="4">
    <source>
        <dbReference type="EMBL" id="SSW70343.1"/>
    </source>
</evidence>
<protein>
    <recommendedName>
        <fullName evidence="6">Fec operon regulator FecR</fullName>
    </recommendedName>
</protein>
<sequence length="337" mass="36285">MAAPSPSPIAAQAAQWIVQLSCDDAAERQAARRAFDAWKAADPRHAAAAAGMERLLGQAEAVRANGTGEPGRAALAAALNARSTRGRVKKYAAAALLGFVLAAPAWVALQAYPPAWLMADLRTGAGQWKTQVLDDGTRISINSGTAVNLRYDARLRALELVRGEILVEVAKDAARPFLVETRDGSMRALGTKFLVSREEGATRLSVLESRVSVQTDAQRRSGSREAIVVEAGQAVRIRPNGTDPIAAVDASQIEDGWKQHRLFVHDRPLADVLDTLARHRSGLVQYDAQAIAGIRISAVLPLDDTDRALQLLAANLPSLRVRRFTPYFLRVDVAPGR</sequence>
<accession>A0A446CR68</accession>
<dbReference type="GO" id="GO:0016989">
    <property type="term" value="F:sigma factor antagonist activity"/>
    <property type="evidence" value="ECO:0007669"/>
    <property type="project" value="TreeGrafter"/>
</dbReference>
<proteinExistence type="predicted"/>